<dbReference type="RefSeq" id="WP_213536775.1">
    <property type="nucleotide sequence ID" value="NZ_BOVQ01000009.1"/>
</dbReference>
<accession>A0ABV9JHU0</accession>
<feature type="domain" description="Glycosyltransferase 2-like" evidence="1">
    <location>
        <begin position="5"/>
        <end position="163"/>
    </location>
</feature>
<dbReference type="InterPro" id="IPR001173">
    <property type="entry name" value="Glyco_trans_2-like"/>
</dbReference>
<dbReference type="PANTHER" id="PTHR22916:SF3">
    <property type="entry name" value="UDP-GLCNAC:BETAGAL BETA-1,3-N-ACETYLGLUCOSAMINYLTRANSFERASE-LIKE PROTEIN 1"/>
    <property type="match status" value="1"/>
</dbReference>
<dbReference type="PANTHER" id="PTHR22916">
    <property type="entry name" value="GLYCOSYLTRANSFERASE"/>
    <property type="match status" value="1"/>
</dbReference>
<evidence type="ECO:0000313" key="2">
    <source>
        <dbReference type="EMBL" id="MFC4653045.1"/>
    </source>
</evidence>
<comment type="caution">
    <text evidence="2">The sequence shown here is derived from an EMBL/GenBank/DDBJ whole genome shotgun (WGS) entry which is preliminary data.</text>
</comment>
<dbReference type="InterPro" id="IPR029044">
    <property type="entry name" value="Nucleotide-diphossugar_trans"/>
</dbReference>
<organism evidence="2 3">
    <name type="scientific">Lactococcus nasutitermitis</name>
    <dbReference type="NCBI Taxonomy" id="1652957"/>
    <lineage>
        <taxon>Bacteria</taxon>
        <taxon>Bacillati</taxon>
        <taxon>Bacillota</taxon>
        <taxon>Bacilli</taxon>
        <taxon>Lactobacillales</taxon>
        <taxon>Streptococcaceae</taxon>
        <taxon>Lactococcus</taxon>
    </lineage>
</organism>
<dbReference type="EMBL" id="JBHSGD010000007">
    <property type="protein sequence ID" value="MFC4653045.1"/>
    <property type="molecule type" value="Genomic_DNA"/>
</dbReference>
<protein>
    <submittedName>
        <fullName evidence="2">Glycosyltransferase family 2 protein</fullName>
    </submittedName>
</protein>
<name>A0ABV9JHU0_9LACT</name>
<sequence length="305" mass="35766">MEVNILMSAYNGEKFIAEQIKSIQQQTFTDWQLIIRDDGSHDKTCEIIDSFVKNDNRITLVKAENVGVIKSFYELVKKYPADFSFFSDQDDFWLPDKLQIMLDETKKHDNSKPIMYYTDLKVVDKNLTVLSKSMIRSQSDHANTELVQELTENTVTGCTSMINAALAKEWQDTENIIMHDWYLALVATALGELVYIDRATILYRQHDNNVLGSRTLSKRVKNWTNHWLDKYWWLIDSSQVQAKKLLSFEHLSPQKRSLITDYVSLLEQPLGKRRKILKRNNLRKNKTLHTFIFKTLIITKFAYKK</sequence>
<keyword evidence="3" id="KW-1185">Reference proteome</keyword>
<reference evidence="3" key="1">
    <citation type="journal article" date="2019" name="Int. J. Syst. Evol. Microbiol.">
        <title>The Global Catalogue of Microorganisms (GCM) 10K type strain sequencing project: providing services to taxonomists for standard genome sequencing and annotation.</title>
        <authorList>
            <consortium name="The Broad Institute Genomics Platform"/>
            <consortium name="The Broad Institute Genome Sequencing Center for Infectious Disease"/>
            <person name="Wu L."/>
            <person name="Ma J."/>
        </authorList>
    </citation>
    <scope>NUCLEOTIDE SEQUENCE [LARGE SCALE GENOMIC DNA]</scope>
    <source>
        <strain evidence="3">CCUG 63287</strain>
    </source>
</reference>
<dbReference type="SUPFAM" id="SSF53448">
    <property type="entry name" value="Nucleotide-diphospho-sugar transferases"/>
    <property type="match status" value="1"/>
</dbReference>
<dbReference type="CDD" id="cd04196">
    <property type="entry name" value="GT_2_like_d"/>
    <property type="match status" value="1"/>
</dbReference>
<dbReference type="Proteomes" id="UP001595987">
    <property type="component" value="Unassembled WGS sequence"/>
</dbReference>
<proteinExistence type="predicted"/>
<dbReference type="Pfam" id="PF00535">
    <property type="entry name" value="Glycos_transf_2"/>
    <property type="match status" value="1"/>
</dbReference>
<evidence type="ECO:0000313" key="3">
    <source>
        <dbReference type="Proteomes" id="UP001595987"/>
    </source>
</evidence>
<dbReference type="Gene3D" id="3.90.550.10">
    <property type="entry name" value="Spore Coat Polysaccharide Biosynthesis Protein SpsA, Chain A"/>
    <property type="match status" value="1"/>
</dbReference>
<evidence type="ECO:0000259" key="1">
    <source>
        <dbReference type="Pfam" id="PF00535"/>
    </source>
</evidence>
<gene>
    <name evidence="2" type="ORF">ACFO26_09005</name>
</gene>